<keyword evidence="3 7" id="KW-0812">Transmembrane</keyword>
<organism evidence="9 10">
    <name type="scientific">Branchiostoma lanceolatum</name>
    <name type="common">Common lancelet</name>
    <name type="synonym">Amphioxus lanceolatum</name>
    <dbReference type="NCBI Taxonomy" id="7740"/>
    <lineage>
        <taxon>Eukaryota</taxon>
        <taxon>Metazoa</taxon>
        <taxon>Chordata</taxon>
        <taxon>Cephalochordata</taxon>
        <taxon>Leptocardii</taxon>
        <taxon>Amphioxiformes</taxon>
        <taxon>Branchiostomatidae</taxon>
        <taxon>Branchiostoma</taxon>
    </lineage>
</organism>
<evidence type="ECO:0000256" key="7">
    <source>
        <dbReference type="SAM" id="Phobius"/>
    </source>
</evidence>
<feature type="transmembrane region" description="Helical" evidence="7">
    <location>
        <begin position="779"/>
        <end position="802"/>
    </location>
</feature>
<name>A0A8K0EAH4_BRALA</name>
<evidence type="ECO:0000259" key="8">
    <source>
        <dbReference type="PROSITE" id="PS50156"/>
    </source>
</evidence>
<proteinExistence type="inferred from homology"/>
<accession>A0A8K0EAH4</accession>
<evidence type="ECO:0000313" key="9">
    <source>
        <dbReference type="EMBL" id="CAH1244187.1"/>
    </source>
</evidence>
<feature type="transmembrane region" description="Helical" evidence="7">
    <location>
        <begin position="880"/>
        <end position="903"/>
    </location>
</feature>
<feature type="transmembrane region" description="Helical" evidence="7">
    <location>
        <begin position="276"/>
        <end position="296"/>
    </location>
</feature>
<dbReference type="GO" id="GO:0016020">
    <property type="term" value="C:membrane"/>
    <property type="evidence" value="ECO:0007669"/>
    <property type="project" value="UniProtKB-SubCell"/>
</dbReference>
<keyword evidence="6" id="KW-0325">Glycoprotein</keyword>
<dbReference type="PANTHER" id="PTHR10796">
    <property type="entry name" value="PATCHED-RELATED"/>
    <property type="match status" value="1"/>
</dbReference>
<dbReference type="SUPFAM" id="SSF82866">
    <property type="entry name" value="Multidrug efflux transporter AcrB transmembrane domain"/>
    <property type="match status" value="2"/>
</dbReference>
<evidence type="ECO:0000256" key="5">
    <source>
        <dbReference type="ARBA" id="ARBA00023136"/>
    </source>
</evidence>
<dbReference type="InterPro" id="IPR003392">
    <property type="entry name" value="PTHD_SSD"/>
</dbReference>
<feature type="transmembrane region" description="Helical" evidence="7">
    <location>
        <begin position="37"/>
        <end position="57"/>
    </location>
</feature>
<keyword evidence="4 7" id="KW-1133">Transmembrane helix</keyword>
<evidence type="ECO:0000256" key="6">
    <source>
        <dbReference type="ARBA" id="ARBA00023180"/>
    </source>
</evidence>
<feature type="domain" description="SSD" evidence="8">
    <location>
        <begin position="274"/>
        <end position="436"/>
    </location>
</feature>
<evidence type="ECO:0000313" key="10">
    <source>
        <dbReference type="Proteomes" id="UP000838412"/>
    </source>
</evidence>
<evidence type="ECO:0000256" key="1">
    <source>
        <dbReference type="ARBA" id="ARBA00004141"/>
    </source>
</evidence>
<dbReference type="OrthoDB" id="429851at2759"/>
<dbReference type="PANTHER" id="PTHR10796:SF92">
    <property type="entry name" value="PATCHED-RELATED, ISOFORM A"/>
    <property type="match status" value="1"/>
</dbReference>
<evidence type="ECO:0000256" key="3">
    <source>
        <dbReference type="ARBA" id="ARBA00022692"/>
    </source>
</evidence>
<dbReference type="Pfam" id="PF02460">
    <property type="entry name" value="Patched"/>
    <property type="match status" value="1"/>
</dbReference>
<evidence type="ECO:0000256" key="2">
    <source>
        <dbReference type="ARBA" id="ARBA00005585"/>
    </source>
</evidence>
<keyword evidence="5 7" id="KW-0472">Membrane</keyword>
<dbReference type="Proteomes" id="UP000838412">
    <property type="component" value="Chromosome 13"/>
</dbReference>
<feature type="transmembrane region" description="Helical" evidence="7">
    <location>
        <begin position="411"/>
        <end position="436"/>
    </location>
</feature>
<feature type="transmembrane region" description="Helical" evidence="7">
    <location>
        <begin position="308"/>
        <end position="329"/>
    </location>
</feature>
<gene>
    <name evidence="9" type="primary">PTCHD3</name>
    <name evidence="9" type="ORF">BLAG_LOCUS6894</name>
</gene>
<feature type="transmembrane region" description="Helical" evidence="7">
    <location>
        <begin position="808"/>
        <end position="831"/>
    </location>
</feature>
<dbReference type="InterPro" id="IPR000731">
    <property type="entry name" value="SSD"/>
</dbReference>
<dbReference type="PROSITE" id="PS50156">
    <property type="entry name" value="SSD"/>
    <property type="match status" value="1"/>
</dbReference>
<dbReference type="Gene3D" id="1.20.1640.10">
    <property type="entry name" value="Multidrug efflux transporter AcrB transmembrane domain"/>
    <property type="match status" value="2"/>
</dbReference>
<feature type="transmembrane region" description="Helical" evidence="7">
    <location>
        <begin position="341"/>
        <end position="362"/>
    </location>
</feature>
<comment type="similarity">
    <text evidence="2">Belongs to the patched family.</text>
</comment>
<sequence length="915" mass="99971">MCLVLVFYTGRRMGGYTQQYLGEYYRRYGVFLAGHPAVVLGVSLLLLAALLPGLAFLQVEEDVFYLFSPLHGRWKDEKAAVDRYFPSDDRAFDPTRVTSIPRGVDVMFEHLSGGSVLTEPAMGEVLRFHREAVALRANASGVAYTFGDLCAEHRGACLENPLLQTIGYHEKNIANLTVTFPLLSRPDGGIAFLGGTLGGLEFQAGELNVVSGAKMFSNTYFLRSRDPEDDLRSKIWLRAFLDIVDGFESDVVRVLALTDGWLKDATEGKVAEAKQLVVVGLSLLSAFCMLACVRRGDGWRDTWRRSSPLLGLAGVLSGGFAALSSGGLLGYCGIKLSDITYLAPALVLGVGVDDMFIMLAAWRRTHPADGLEHRAGQALSEAASTITITSLTNALAFGLGSLSDFPYTRTFCAYTAVAMVFDYIYQVTFFSALLVLSGRMECPASTSPCCHDSLPYSKLQNGGGSVKVVNNLVPSISDGVDECDATFPEVLLEDNQERRKKLWRDRTPSMSTIAELDPECEDAQSLKDAEKSLGRRLGRAITNRQTLVWLACAYCTYLLVAGAGIASLDVRGLSIADWMDTKSMIYMASERDRKYFADFYPTVTMVMEGDVDYWNVTTQTSILGMLGRMEELDHMNGGVATQTWLRHFISFLKLSRGSSDLGKEEFLRILKVEFLTIRLFGKYKRDVVFSPNGTDIVASRFILVGKGIKGKAIEIATLNQNLRDIVDDCSFRASVFSYSFPMYEQFSCVKETLVKNVVTTLVSMTLVTLLFVPKPVYSLWIVLCILSIDVGVLGFMSLWGIALGPISVAIFTVSIGLSVDYAAHVTVHFAVSESEGRREKAIRALCEVQLPVFLGASSTALSILPACTGSTYVFTLLFKVMILVIIIGCAHGLVLLPAALSVLGPAGKVKGVPSV</sequence>
<dbReference type="AlphaFoldDB" id="A0A8K0EAH4"/>
<protein>
    <submittedName>
        <fullName evidence="9">PTCHD3 protein</fullName>
    </submittedName>
</protein>
<feature type="transmembrane region" description="Helical" evidence="7">
    <location>
        <begin position="852"/>
        <end position="874"/>
    </location>
</feature>
<dbReference type="EMBL" id="OV696698">
    <property type="protein sequence ID" value="CAH1244187.1"/>
    <property type="molecule type" value="Genomic_DNA"/>
</dbReference>
<reference evidence="9" key="1">
    <citation type="submission" date="2022-01" db="EMBL/GenBank/DDBJ databases">
        <authorList>
            <person name="Braso-Vives M."/>
        </authorList>
    </citation>
    <scope>NUCLEOTIDE SEQUENCE</scope>
</reference>
<evidence type="ECO:0000256" key="4">
    <source>
        <dbReference type="ARBA" id="ARBA00022989"/>
    </source>
</evidence>
<comment type="subcellular location">
    <subcellularLocation>
        <location evidence="1">Membrane</location>
        <topology evidence="1">Multi-pass membrane protein</topology>
    </subcellularLocation>
</comment>
<keyword evidence="10" id="KW-1185">Reference proteome</keyword>
<dbReference type="InterPro" id="IPR051697">
    <property type="entry name" value="Patched_domain-protein"/>
</dbReference>
<feature type="transmembrane region" description="Helical" evidence="7">
    <location>
        <begin position="382"/>
        <end position="399"/>
    </location>
</feature>